<feature type="region of interest" description="Disordered" evidence="1">
    <location>
        <begin position="1"/>
        <end position="61"/>
    </location>
</feature>
<evidence type="ECO:0000259" key="2">
    <source>
        <dbReference type="PROSITE" id="PS50858"/>
    </source>
</evidence>
<dbReference type="Gene3D" id="1.10.3970.10">
    <property type="entry name" value="BSD domain"/>
    <property type="match status" value="1"/>
</dbReference>
<sequence length="369" mass="39877">MASVGNESKKSQEAALDDEKKGVNQGQTQSASEALGSKIVGSGNSEGSSAAGTSGPSVQSTTKAVLGGWNTFVSSLTKNFEALSDGLEDSDLPRELQPEFLESEFTGMIPKASPEGEPNADASLMKNKDGGRTEEFLSGVIKSVTESIDNMDARKVQENMDIVGKSAASALSTALQSMNVDESALEKSAQSLLANAKTLANQVPEVVFTQGEEETLAWEGEDVAPWNDLPEAEAEHSMALENGMMKIVADSIYSETRRTDLFFSGLAKKNQFKFEHAKNGKHARGALNADPNLGELRKELVPSALSEGTFWDEYFFHVDRLRRQLRAGVEGQVVEQPCSEVVEDATSTLEAPASQKRNWDEEIDKIFDD</sequence>
<dbReference type="InterPro" id="IPR005607">
    <property type="entry name" value="BSD_dom"/>
</dbReference>
<evidence type="ECO:0000256" key="1">
    <source>
        <dbReference type="SAM" id="MobiDB-lite"/>
    </source>
</evidence>
<dbReference type="Pfam" id="PF03909">
    <property type="entry name" value="BSD"/>
    <property type="match status" value="1"/>
</dbReference>
<dbReference type="SMART" id="SM00751">
    <property type="entry name" value="BSD"/>
    <property type="match status" value="1"/>
</dbReference>
<gene>
    <name evidence="3" type="ORF">RMAR0315_LOCUS6053</name>
</gene>
<dbReference type="GO" id="GO:0005794">
    <property type="term" value="C:Golgi apparatus"/>
    <property type="evidence" value="ECO:0007669"/>
    <property type="project" value="TreeGrafter"/>
</dbReference>
<reference evidence="3" key="1">
    <citation type="submission" date="2021-01" db="EMBL/GenBank/DDBJ databases">
        <authorList>
            <person name="Corre E."/>
            <person name="Pelletier E."/>
            <person name="Niang G."/>
            <person name="Scheremetjew M."/>
            <person name="Finn R."/>
            <person name="Kale V."/>
            <person name="Holt S."/>
            <person name="Cochrane G."/>
            <person name="Meng A."/>
            <person name="Brown T."/>
            <person name="Cohen L."/>
        </authorList>
    </citation>
    <scope>NUCLEOTIDE SEQUENCE</scope>
    <source>
        <strain evidence="3">UTEX LB 2760</strain>
    </source>
</reference>
<organism evidence="3">
    <name type="scientific">Rhodosorus marinus</name>
    <dbReference type="NCBI Taxonomy" id="101924"/>
    <lineage>
        <taxon>Eukaryota</taxon>
        <taxon>Rhodophyta</taxon>
        <taxon>Stylonematophyceae</taxon>
        <taxon>Stylonematales</taxon>
        <taxon>Stylonemataceae</taxon>
        <taxon>Rhodosorus</taxon>
    </lineage>
</organism>
<dbReference type="GO" id="GO:0005634">
    <property type="term" value="C:nucleus"/>
    <property type="evidence" value="ECO:0007669"/>
    <property type="project" value="TreeGrafter"/>
</dbReference>
<feature type="region of interest" description="Disordered" evidence="1">
    <location>
        <begin position="109"/>
        <end position="130"/>
    </location>
</feature>
<accession>A0A7S0G518</accession>
<dbReference type="PROSITE" id="PS50858">
    <property type="entry name" value="BSD"/>
    <property type="match status" value="1"/>
</dbReference>
<dbReference type="GO" id="GO:0038203">
    <property type="term" value="P:TORC2 signaling"/>
    <property type="evidence" value="ECO:0007669"/>
    <property type="project" value="TreeGrafter"/>
</dbReference>
<feature type="compositionally biased region" description="Basic and acidic residues" evidence="1">
    <location>
        <begin position="7"/>
        <end position="22"/>
    </location>
</feature>
<dbReference type="SUPFAM" id="SSF140383">
    <property type="entry name" value="BSD domain-like"/>
    <property type="match status" value="1"/>
</dbReference>
<dbReference type="AlphaFoldDB" id="A0A7S0G518"/>
<dbReference type="EMBL" id="HBEK01010962">
    <property type="protein sequence ID" value="CAD8396066.1"/>
    <property type="molecule type" value="Transcribed_RNA"/>
</dbReference>
<dbReference type="InterPro" id="IPR051494">
    <property type="entry name" value="BSD_domain-containing"/>
</dbReference>
<feature type="domain" description="BSD" evidence="2">
    <location>
        <begin position="268"/>
        <end position="322"/>
    </location>
</feature>
<dbReference type="InterPro" id="IPR035925">
    <property type="entry name" value="BSD_dom_sf"/>
</dbReference>
<dbReference type="PANTHER" id="PTHR16019:SF6">
    <property type="entry name" value="SYNAPSE-ASSOCIATED PROTEIN 1"/>
    <property type="match status" value="1"/>
</dbReference>
<protein>
    <recommendedName>
        <fullName evidence="2">BSD domain-containing protein</fullName>
    </recommendedName>
</protein>
<name>A0A7S0G518_9RHOD</name>
<feature type="compositionally biased region" description="Low complexity" evidence="1">
    <location>
        <begin position="41"/>
        <end position="57"/>
    </location>
</feature>
<evidence type="ECO:0000313" key="3">
    <source>
        <dbReference type="EMBL" id="CAD8396066.1"/>
    </source>
</evidence>
<proteinExistence type="predicted"/>
<dbReference type="PANTHER" id="PTHR16019">
    <property type="entry name" value="SYNAPSE-ASSOCIATED PROTEIN"/>
    <property type="match status" value="1"/>
</dbReference>